<sequence>DAAAVANVVSYMRKNLRDLDRVHDSDIASGDISFSDPVREATIVDREAQAMKQPIPEPTPVAQA</sequence>
<keyword evidence="2" id="KW-1185">Reference proteome</keyword>
<dbReference type="EMBL" id="JAHFXS010010173">
    <property type="protein sequence ID" value="KAG9912951.1"/>
    <property type="molecule type" value="Genomic_DNA"/>
</dbReference>
<comment type="caution">
    <text evidence="1">The sequence shown here is derived from an EMBL/GenBank/DDBJ whole genome shotgun (WGS) entry which is preliminary data.</text>
</comment>
<protein>
    <submittedName>
        <fullName evidence="1">Uncharacterized protein</fullName>
    </submittedName>
</protein>
<feature type="non-terminal residue" evidence="1">
    <location>
        <position position="64"/>
    </location>
</feature>
<organism evidence="1 2">
    <name type="scientific">Aureobasidium melanogenum</name>
    <name type="common">Aureobasidium pullulans var. melanogenum</name>
    <dbReference type="NCBI Taxonomy" id="46634"/>
    <lineage>
        <taxon>Eukaryota</taxon>
        <taxon>Fungi</taxon>
        <taxon>Dikarya</taxon>
        <taxon>Ascomycota</taxon>
        <taxon>Pezizomycotina</taxon>
        <taxon>Dothideomycetes</taxon>
        <taxon>Dothideomycetidae</taxon>
        <taxon>Dothideales</taxon>
        <taxon>Saccotheciaceae</taxon>
        <taxon>Aureobasidium</taxon>
    </lineage>
</organism>
<accession>A0A9P8EZ06</accession>
<dbReference type="AlphaFoldDB" id="A0A9P8EZ06"/>
<reference evidence="1" key="2">
    <citation type="submission" date="2021-08" db="EMBL/GenBank/DDBJ databases">
        <authorList>
            <person name="Gostincar C."/>
            <person name="Sun X."/>
            <person name="Song Z."/>
            <person name="Gunde-Cimerman N."/>
        </authorList>
    </citation>
    <scope>NUCLEOTIDE SEQUENCE</scope>
    <source>
        <strain evidence="1">EXF-9298</strain>
    </source>
</reference>
<proteinExistence type="predicted"/>
<dbReference type="Proteomes" id="UP000729357">
    <property type="component" value="Unassembled WGS sequence"/>
</dbReference>
<gene>
    <name evidence="1" type="ORF">KCU98_g23440</name>
</gene>
<feature type="non-terminal residue" evidence="1">
    <location>
        <position position="1"/>
    </location>
</feature>
<evidence type="ECO:0000313" key="2">
    <source>
        <dbReference type="Proteomes" id="UP000729357"/>
    </source>
</evidence>
<reference evidence="1" key="1">
    <citation type="journal article" date="2021" name="J Fungi (Basel)">
        <title>Virulence traits and population genomics of the black yeast Aureobasidium melanogenum.</title>
        <authorList>
            <person name="Cernosa A."/>
            <person name="Sun X."/>
            <person name="Gostincar C."/>
            <person name="Fang C."/>
            <person name="Gunde-Cimerman N."/>
            <person name="Song Z."/>
        </authorList>
    </citation>
    <scope>NUCLEOTIDE SEQUENCE</scope>
    <source>
        <strain evidence="1">EXF-9298</strain>
    </source>
</reference>
<evidence type="ECO:0000313" key="1">
    <source>
        <dbReference type="EMBL" id="KAG9912951.1"/>
    </source>
</evidence>
<name>A0A9P8EZ06_AURME</name>